<comment type="subcellular location">
    <subcellularLocation>
        <location evidence="2">Secreted</location>
        <location evidence="2">Cell wall</location>
    </subcellularLocation>
</comment>
<evidence type="ECO:0000256" key="1">
    <source>
        <dbReference type="ARBA" id="ARBA00023157"/>
    </source>
</evidence>
<sequence>MKLSIITLTLAATAIAAPTTNGNDQSGCRAEEAPMCCNPSNSIGPGSGSGLLSGIGGLLGLGGLLGNPFQYVFLAADCIALPIIGGALGGASCTQQQVCCQNVVQNGLINLGCNPLKIL</sequence>
<accession>A0A4S2MWZ1</accession>
<organism evidence="3 4">
    <name type="scientific">Ascodesmis nigricans</name>
    <dbReference type="NCBI Taxonomy" id="341454"/>
    <lineage>
        <taxon>Eukaryota</taxon>
        <taxon>Fungi</taxon>
        <taxon>Dikarya</taxon>
        <taxon>Ascomycota</taxon>
        <taxon>Pezizomycotina</taxon>
        <taxon>Pezizomycetes</taxon>
        <taxon>Pezizales</taxon>
        <taxon>Ascodesmidaceae</taxon>
        <taxon>Ascodesmis</taxon>
    </lineage>
</organism>
<dbReference type="Proteomes" id="UP000298138">
    <property type="component" value="Unassembled WGS sequence"/>
</dbReference>
<keyword evidence="1 2" id="KW-1015">Disulfide bond</keyword>
<dbReference type="Pfam" id="PF01185">
    <property type="entry name" value="Hydrophobin"/>
    <property type="match status" value="1"/>
</dbReference>
<keyword evidence="2" id="KW-0732">Signal</keyword>
<keyword evidence="2" id="KW-0964">Secreted</keyword>
<dbReference type="GO" id="GO:0009277">
    <property type="term" value="C:fungal-type cell wall"/>
    <property type="evidence" value="ECO:0007669"/>
    <property type="project" value="InterPro"/>
</dbReference>
<keyword evidence="2" id="KW-0134">Cell wall</keyword>
<feature type="chain" id="PRO_5021039337" description="Hydrophobin" evidence="2">
    <location>
        <begin position="17"/>
        <end position="119"/>
    </location>
</feature>
<dbReference type="InterPro" id="IPR001338">
    <property type="entry name" value="Class_I_Hydrophobin"/>
</dbReference>
<dbReference type="GO" id="GO:0005199">
    <property type="term" value="F:structural constituent of cell wall"/>
    <property type="evidence" value="ECO:0007669"/>
    <property type="project" value="InterPro"/>
</dbReference>
<dbReference type="CDD" id="cd23507">
    <property type="entry name" value="hydrophobin_I"/>
    <property type="match status" value="1"/>
</dbReference>
<evidence type="ECO:0000313" key="4">
    <source>
        <dbReference type="Proteomes" id="UP000298138"/>
    </source>
</evidence>
<dbReference type="SMART" id="SM00075">
    <property type="entry name" value="HYDRO"/>
    <property type="match status" value="1"/>
</dbReference>
<protein>
    <recommendedName>
        <fullName evidence="2">Hydrophobin</fullName>
    </recommendedName>
</protein>
<dbReference type="AlphaFoldDB" id="A0A4S2MWZ1"/>
<gene>
    <name evidence="3" type="ORF">EX30DRAFT_395687</name>
</gene>
<keyword evidence="4" id="KW-1185">Reference proteome</keyword>
<evidence type="ECO:0000256" key="2">
    <source>
        <dbReference type="RuleBase" id="RU365009"/>
    </source>
</evidence>
<reference evidence="3 4" key="1">
    <citation type="submission" date="2019-04" db="EMBL/GenBank/DDBJ databases">
        <title>Comparative genomics and transcriptomics to analyze fruiting body development in filamentous ascomycetes.</title>
        <authorList>
            <consortium name="DOE Joint Genome Institute"/>
            <person name="Lutkenhaus R."/>
            <person name="Traeger S."/>
            <person name="Breuer J."/>
            <person name="Kuo A."/>
            <person name="Lipzen A."/>
            <person name="Pangilinan J."/>
            <person name="Dilworth D."/>
            <person name="Sandor L."/>
            <person name="Poggeler S."/>
            <person name="Barry K."/>
            <person name="Grigoriev I.V."/>
            <person name="Nowrousian M."/>
        </authorList>
    </citation>
    <scope>NUCLEOTIDE SEQUENCE [LARGE SCALE GENOMIC DNA]</scope>
    <source>
        <strain evidence="3 4">CBS 389.68</strain>
    </source>
</reference>
<dbReference type="InParanoid" id="A0A4S2MWZ1"/>
<dbReference type="EMBL" id="ML220120">
    <property type="protein sequence ID" value="TGZ81178.1"/>
    <property type="molecule type" value="Genomic_DNA"/>
</dbReference>
<comment type="similarity">
    <text evidence="2">Belongs to the fungal hydrophobin family.</text>
</comment>
<name>A0A4S2MWZ1_9PEZI</name>
<feature type="signal peptide" evidence="2">
    <location>
        <begin position="1"/>
        <end position="16"/>
    </location>
</feature>
<evidence type="ECO:0000313" key="3">
    <source>
        <dbReference type="EMBL" id="TGZ81178.1"/>
    </source>
</evidence>
<proteinExistence type="inferred from homology"/>